<feature type="signal peptide" evidence="1">
    <location>
        <begin position="1"/>
        <end position="22"/>
    </location>
</feature>
<evidence type="ECO:0000313" key="3">
    <source>
        <dbReference type="Proteomes" id="UP001607303"/>
    </source>
</evidence>
<proteinExistence type="predicted"/>
<evidence type="ECO:0000256" key="1">
    <source>
        <dbReference type="SAM" id="SignalP"/>
    </source>
</evidence>
<evidence type="ECO:0000313" key="2">
    <source>
        <dbReference type="EMBL" id="KAL2749093.1"/>
    </source>
</evidence>
<gene>
    <name evidence="2" type="ORF">V1477_002703</name>
</gene>
<keyword evidence="3" id="KW-1185">Reference proteome</keyword>
<comment type="caution">
    <text evidence="2">The sequence shown here is derived from an EMBL/GenBank/DDBJ whole genome shotgun (WGS) entry which is preliminary data.</text>
</comment>
<dbReference type="AlphaFoldDB" id="A0ABD2CVD2"/>
<dbReference type="Proteomes" id="UP001607303">
    <property type="component" value="Unassembled WGS sequence"/>
</dbReference>
<organism evidence="2 3">
    <name type="scientific">Vespula maculifrons</name>
    <name type="common">Eastern yellow jacket</name>
    <name type="synonym">Wasp</name>
    <dbReference type="NCBI Taxonomy" id="7453"/>
    <lineage>
        <taxon>Eukaryota</taxon>
        <taxon>Metazoa</taxon>
        <taxon>Ecdysozoa</taxon>
        <taxon>Arthropoda</taxon>
        <taxon>Hexapoda</taxon>
        <taxon>Insecta</taxon>
        <taxon>Pterygota</taxon>
        <taxon>Neoptera</taxon>
        <taxon>Endopterygota</taxon>
        <taxon>Hymenoptera</taxon>
        <taxon>Apocrita</taxon>
        <taxon>Aculeata</taxon>
        <taxon>Vespoidea</taxon>
        <taxon>Vespidae</taxon>
        <taxon>Vespinae</taxon>
        <taxon>Vespula</taxon>
    </lineage>
</organism>
<accession>A0ABD2CVD2</accession>
<keyword evidence="1" id="KW-0732">Signal</keyword>
<name>A0ABD2CVD2_VESMC</name>
<protein>
    <submittedName>
        <fullName evidence="2">Uncharacterized protein</fullName>
    </submittedName>
</protein>
<dbReference type="EMBL" id="JAYRBN010000028">
    <property type="protein sequence ID" value="KAL2749093.1"/>
    <property type="molecule type" value="Genomic_DNA"/>
</dbReference>
<sequence>MYPQHQECLLFFVVGKLVIVLCIKSFNVNSGKPGLWCKIVRDPVLKLSITVDIGHPIFLILGQCEKSILYFFISFCNRNLNYIAITQTLNNKIVNTKSFKYSTLKVTNKSFINHTV</sequence>
<feature type="chain" id="PRO_5044747865" evidence="1">
    <location>
        <begin position="23"/>
        <end position="116"/>
    </location>
</feature>
<reference evidence="2 3" key="1">
    <citation type="journal article" date="2024" name="Ann. Entomol. Soc. Am.">
        <title>Genomic analyses of the southern and eastern yellowjacket wasps (Hymenoptera: Vespidae) reveal evolutionary signatures of social life.</title>
        <authorList>
            <person name="Catto M.A."/>
            <person name="Caine P.B."/>
            <person name="Orr S.E."/>
            <person name="Hunt B.G."/>
            <person name="Goodisman M.A.D."/>
        </authorList>
    </citation>
    <scope>NUCLEOTIDE SEQUENCE [LARGE SCALE GENOMIC DNA]</scope>
    <source>
        <strain evidence="2">232</strain>
        <tissue evidence="2">Head and thorax</tissue>
    </source>
</reference>